<feature type="signal peptide" evidence="1">
    <location>
        <begin position="1"/>
        <end position="16"/>
    </location>
</feature>
<dbReference type="PANTHER" id="PTHR10794:SF84">
    <property type="entry name" value="ESTERASE_LIPASE_THIOESTERASE FAMILY PROTEIN"/>
    <property type="match status" value="1"/>
</dbReference>
<evidence type="ECO:0000313" key="3">
    <source>
        <dbReference type="Proteomes" id="UP000006729"/>
    </source>
</evidence>
<dbReference type="EMBL" id="CM009290">
    <property type="protein sequence ID" value="PNT53410.1"/>
    <property type="molecule type" value="Genomic_DNA"/>
</dbReference>
<dbReference type="STRING" id="3694.A0A2K2BUH0"/>
<evidence type="ECO:0000256" key="1">
    <source>
        <dbReference type="SAM" id="SignalP"/>
    </source>
</evidence>
<feature type="chain" id="PRO_5014355453" evidence="1">
    <location>
        <begin position="17"/>
        <end position="96"/>
    </location>
</feature>
<accession>A0A2K2BUH0</accession>
<protein>
    <submittedName>
        <fullName evidence="2">Uncharacterized protein</fullName>
    </submittedName>
</protein>
<dbReference type="InterPro" id="IPR050960">
    <property type="entry name" value="AB_hydrolase_4_sf"/>
</dbReference>
<evidence type="ECO:0000313" key="2">
    <source>
        <dbReference type="EMBL" id="PNT53410.1"/>
    </source>
</evidence>
<gene>
    <name evidence="2" type="ORF">POPTR_001G084100</name>
</gene>
<dbReference type="PANTHER" id="PTHR10794">
    <property type="entry name" value="ABHYDROLASE DOMAIN-CONTAINING PROTEIN"/>
    <property type="match status" value="1"/>
</dbReference>
<dbReference type="Proteomes" id="UP000006729">
    <property type="component" value="Chromosome 1"/>
</dbReference>
<dbReference type="InParanoid" id="A0A2K2BUH0"/>
<proteinExistence type="predicted"/>
<keyword evidence="3" id="KW-1185">Reference proteome</keyword>
<sequence length="96" mass="10513">MSASILKMAMLSLLTGSPVTTKVSWAPGPSEWAASDLIAPARGIPREDIKENPNCLLIVKPKGGRLGYLKNNRNHTAKHTWTDTIVMDFLENLPSQ</sequence>
<name>A0A2K2BUH0_POPTR</name>
<keyword evidence="1" id="KW-0732">Signal</keyword>
<reference evidence="2 3" key="1">
    <citation type="journal article" date="2006" name="Science">
        <title>The genome of black cottonwood, Populus trichocarpa (Torr. &amp; Gray).</title>
        <authorList>
            <person name="Tuskan G.A."/>
            <person name="Difazio S."/>
            <person name="Jansson S."/>
            <person name="Bohlmann J."/>
            <person name="Grigoriev I."/>
            <person name="Hellsten U."/>
            <person name="Putnam N."/>
            <person name="Ralph S."/>
            <person name="Rombauts S."/>
            <person name="Salamov A."/>
            <person name="Schein J."/>
            <person name="Sterck L."/>
            <person name="Aerts A."/>
            <person name="Bhalerao R.R."/>
            <person name="Bhalerao R.P."/>
            <person name="Blaudez D."/>
            <person name="Boerjan W."/>
            <person name="Brun A."/>
            <person name="Brunner A."/>
            <person name="Busov V."/>
            <person name="Campbell M."/>
            <person name="Carlson J."/>
            <person name="Chalot M."/>
            <person name="Chapman J."/>
            <person name="Chen G.L."/>
            <person name="Cooper D."/>
            <person name="Coutinho P.M."/>
            <person name="Couturier J."/>
            <person name="Covert S."/>
            <person name="Cronk Q."/>
            <person name="Cunningham R."/>
            <person name="Davis J."/>
            <person name="Degroeve S."/>
            <person name="Dejardin A."/>
            <person name="Depamphilis C."/>
            <person name="Detter J."/>
            <person name="Dirks B."/>
            <person name="Dubchak I."/>
            <person name="Duplessis S."/>
            <person name="Ehlting J."/>
            <person name="Ellis B."/>
            <person name="Gendler K."/>
            <person name="Goodstein D."/>
            <person name="Gribskov M."/>
            <person name="Grimwood J."/>
            <person name="Groover A."/>
            <person name="Gunter L."/>
            <person name="Hamberger B."/>
            <person name="Heinze B."/>
            <person name="Helariutta Y."/>
            <person name="Henrissat B."/>
            <person name="Holligan D."/>
            <person name="Holt R."/>
            <person name="Huang W."/>
            <person name="Islam-Faridi N."/>
            <person name="Jones S."/>
            <person name="Jones-Rhoades M."/>
            <person name="Jorgensen R."/>
            <person name="Joshi C."/>
            <person name="Kangasjarvi J."/>
            <person name="Karlsson J."/>
            <person name="Kelleher C."/>
            <person name="Kirkpatrick R."/>
            <person name="Kirst M."/>
            <person name="Kohler A."/>
            <person name="Kalluri U."/>
            <person name="Larimer F."/>
            <person name="Leebens-Mack J."/>
            <person name="Leple J.C."/>
            <person name="Locascio P."/>
            <person name="Lou Y."/>
            <person name="Lucas S."/>
            <person name="Martin F."/>
            <person name="Montanini B."/>
            <person name="Napoli C."/>
            <person name="Nelson D.R."/>
            <person name="Nelson C."/>
            <person name="Nieminen K."/>
            <person name="Nilsson O."/>
            <person name="Pereda V."/>
            <person name="Peter G."/>
            <person name="Philippe R."/>
            <person name="Pilate G."/>
            <person name="Poliakov A."/>
            <person name="Razumovskaya J."/>
            <person name="Richardson P."/>
            <person name="Rinaldi C."/>
            <person name="Ritland K."/>
            <person name="Rouze P."/>
            <person name="Ryaboy D."/>
            <person name="Schmutz J."/>
            <person name="Schrader J."/>
            <person name="Segerman B."/>
            <person name="Shin H."/>
            <person name="Siddiqui A."/>
            <person name="Sterky F."/>
            <person name="Terry A."/>
            <person name="Tsai C.J."/>
            <person name="Uberbacher E."/>
            <person name="Unneberg P."/>
            <person name="Vahala J."/>
            <person name="Wall K."/>
            <person name="Wessler S."/>
            <person name="Yang G."/>
            <person name="Yin T."/>
            <person name="Douglas C."/>
            <person name="Marra M."/>
            <person name="Sandberg G."/>
            <person name="Van de Peer Y."/>
            <person name="Rokhsar D."/>
        </authorList>
    </citation>
    <scope>NUCLEOTIDE SEQUENCE [LARGE SCALE GENOMIC DNA]</scope>
    <source>
        <strain evidence="3">cv. Nisqually</strain>
    </source>
</reference>
<dbReference type="AlphaFoldDB" id="A0A2K2BUH0"/>
<organism evidence="2 3">
    <name type="scientific">Populus trichocarpa</name>
    <name type="common">Western balsam poplar</name>
    <name type="synonym">Populus balsamifera subsp. trichocarpa</name>
    <dbReference type="NCBI Taxonomy" id="3694"/>
    <lineage>
        <taxon>Eukaryota</taxon>
        <taxon>Viridiplantae</taxon>
        <taxon>Streptophyta</taxon>
        <taxon>Embryophyta</taxon>
        <taxon>Tracheophyta</taxon>
        <taxon>Spermatophyta</taxon>
        <taxon>Magnoliopsida</taxon>
        <taxon>eudicotyledons</taxon>
        <taxon>Gunneridae</taxon>
        <taxon>Pentapetalae</taxon>
        <taxon>rosids</taxon>
        <taxon>fabids</taxon>
        <taxon>Malpighiales</taxon>
        <taxon>Salicaceae</taxon>
        <taxon>Saliceae</taxon>
        <taxon>Populus</taxon>
    </lineage>
</organism>